<evidence type="ECO:0000313" key="1">
    <source>
        <dbReference type="EMBL" id="KAH8016674.1"/>
    </source>
</evidence>
<gene>
    <name evidence="1" type="ORF">K3G42_021642</name>
</gene>
<organism evidence="1 2">
    <name type="scientific">Sphaerodactylus townsendi</name>
    <dbReference type="NCBI Taxonomy" id="933632"/>
    <lineage>
        <taxon>Eukaryota</taxon>
        <taxon>Metazoa</taxon>
        <taxon>Chordata</taxon>
        <taxon>Craniata</taxon>
        <taxon>Vertebrata</taxon>
        <taxon>Euteleostomi</taxon>
        <taxon>Lepidosauria</taxon>
        <taxon>Squamata</taxon>
        <taxon>Bifurcata</taxon>
        <taxon>Gekkota</taxon>
        <taxon>Sphaerodactylidae</taxon>
        <taxon>Sphaerodactylus</taxon>
    </lineage>
</organism>
<proteinExistence type="predicted"/>
<protein>
    <submittedName>
        <fullName evidence="1">Uncharacterized protein</fullName>
    </submittedName>
</protein>
<evidence type="ECO:0000313" key="2">
    <source>
        <dbReference type="Proteomes" id="UP000827872"/>
    </source>
</evidence>
<dbReference type="Proteomes" id="UP000827872">
    <property type="component" value="Linkage Group LG01"/>
</dbReference>
<accession>A0ACB8GAY7</accession>
<keyword evidence="2" id="KW-1185">Reference proteome</keyword>
<sequence length="148" mass="16708">MLASHSNLRCTASSRTALWGVASEDLVEVLLFLKLCMGFYVQRESPREAVQQSWESHARDTLLTVLPVLAALETEIDRLEEKLTQCREALEEVDFKLRRKELTPEGRKSLEKEKIVLAAKAEDYGKCMKEVIRDAAVPQAHLKIGKGV</sequence>
<dbReference type="EMBL" id="CM037614">
    <property type="protein sequence ID" value="KAH8016674.1"/>
    <property type="molecule type" value="Genomic_DNA"/>
</dbReference>
<name>A0ACB8GAY7_9SAUR</name>
<comment type="caution">
    <text evidence="1">The sequence shown here is derived from an EMBL/GenBank/DDBJ whole genome shotgun (WGS) entry which is preliminary data.</text>
</comment>
<reference evidence="1" key="1">
    <citation type="submission" date="2021-08" db="EMBL/GenBank/DDBJ databases">
        <title>The first chromosome-level gecko genome reveals the dynamic sex chromosomes of Neotropical dwarf geckos (Sphaerodactylidae: Sphaerodactylus).</title>
        <authorList>
            <person name="Pinto B.J."/>
            <person name="Keating S.E."/>
            <person name="Gamble T."/>
        </authorList>
    </citation>
    <scope>NUCLEOTIDE SEQUENCE</scope>
    <source>
        <strain evidence="1">TG3544</strain>
    </source>
</reference>